<dbReference type="Proteomes" id="UP000555103">
    <property type="component" value="Unassembled WGS sequence"/>
</dbReference>
<evidence type="ECO:0000313" key="1">
    <source>
        <dbReference type="EMBL" id="MBB4034752.1"/>
    </source>
</evidence>
<organism evidence="1 2">
    <name type="scientific">Dysgonomonas hofstadii</name>
    <dbReference type="NCBI Taxonomy" id="637886"/>
    <lineage>
        <taxon>Bacteria</taxon>
        <taxon>Pseudomonadati</taxon>
        <taxon>Bacteroidota</taxon>
        <taxon>Bacteroidia</taxon>
        <taxon>Bacteroidales</taxon>
        <taxon>Dysgonomonadaceae</taxon>
        <taxon>Dysgonomonas</taxon>
    </lineage>
</organism>
<dbReference type="Pfam" id="PF09357">
    <property type="entry name" value="RteC"/>
    <property type="match status" value="1"/>
</dbReference>
<keyword evidence="2" id="KW-1185">Reference proteome</keyword>
<protein>
    <recommendedName>
        <fullName evidence="3">RteC protein</fullName>
    </recommendedName>
</protein>
<dbReference type="EMBL" id="JACIEP010000002">
    <property type="protein sequence ID" value="MBB4034752.1"/>
    <property type="molecule type" value="Genomic_DNA"/>
</dbReference>
<proteinExistence type="predicted"/>
<dbReference type="InterPro" id="IPR018534">
    <property type="entry name" value="Tet_reg_excision_RteC"/>
</dbReference>
<gene>
    <name evidence="1" type="ORF">GGR21_000639</name>
</gene>
<sequence>MTNFMYLLKQEVEVQLHVLEKEEVLLSKAQRAILLLKNVFERLKEFTGSYVFKDDAEEIGFFKEDKPWLLCNLIYYQEMYNMEMNRPTGGDNELRKFFTGELSYIKGFFDRNKELYRYYRAKDTYMDKCYFLRGKPGISPDSDDLYFERDPRFSSPCDFKVAKILANDKIEVYLTEQLDKLDHKIPVSDRSGMLWTASKADLTELIYSNYLLQSINGGKITLKEMQRKAESIFNIDLGNLSRTLYDLGMRNNPTQFLDKLRKALGDYLNSNLNK</sequence>
<name>A0A840CQA3_9BACT</name>
<dbReference type="AlphaFoldDB" id="A0A840CQA3"/>
<evidence type="ECO:0008006" key="3">
    <source>
        <dbReference type="Google" id="ProtNLM"/>
    </source>
</evidence>
<accession>A0A840CQA3</accession>
<dbReference type="RefSeq" id="WP_183305704.1">
    <property type="nucleotide sequence ID" value="NZ_JACIEP010000002.1"/>
</dbReference>
<evidence type="ECO:0000313" key="2">
    <source>
        <dbReference type="Proteomes" id="UP000555103"/>
    </source>
</evidence>
<comment type="caution">
    <text evidence="1">The sequence shown here is derived from an EMBL/GenBank/DDBJ whole genome shotgun (WGS) entry which is preliminary data.</text>
</comment>
<reference evidence="1 2" key="1">
    <citation type="submission" date="2020-08" db="EMBL/GenBank/DDBJ databases">
        <title>Genomic Encyclopedia of Type Strains, Phase IV (KMG-IV): sequencing the most valuable type-strain genomes for metagenomic binning, comparative biology and taxonomic classification.</title>
        <authorList>
            <person name="Goeker M."/>
        </authorList>
    </citation>
    <scope>NUCLEOTIDE SEQUENCE [LARGE SCALE GENOMIC DNA]</scope>
    <source>
        <strain evidence="1 2">DSM 104969</strain>
    </source>
</reference>